<dbReference type="GO" id="GO:0005634">
    <property type="term" value="C:nucleus"/>
    <property type="evidence" value="ECO:0007669"/>
    <property type="project" value="TreeGrafter"/>
</dbReference>
<accession>A0A8S1VEC9</accession>
<feature type="transmembrane region" description="Helical" evidence="1">
    <location>
        <begin position="36"/>
        <end position="59"/>
    </location>
</feature>
<name>A0A8S1VEC9_9CILI</name>
<dbReference type="AlphaFoldDB" id="A0A8S1VEC9"/>
<proteinExistence type="predicted"/>
<keyword evidence="3" id="KW-1185">Reference proteome</keyword>
<protein>
    <recommendedName>
        <fullName evidence="4">Transmembrane protein</fullName>
    </recommendedName>
</protein>
<organism evidence="2 3">
    <name type="scientific">Paramecium pentaurelia</name>
    <dbReference type="NCBI Taxonomy" id="43138"/>
    <lineage>
        <taxon>Eukaryota</taxon>
        <taxon>Sar</taxon>
        <taxon>Alveolata</taxon>
        <taxon>Ciliophora</taxon>
        <taxon>Intramacronucleata</taxon>
        <taxon>Oligohymenophorea</taxon>
        <taxon>Peniculida</taxon>
        <taxon>Parameciidae</taxon>
        <taxon>Paramecium</taxon>
    </lineage>
</organism>
<keyword evidence="1" id="KW-0472">Membrane</keyword>
<dbReference type="OrthoDB" id="288694at2759"/>
<evidence type="ECO:0000313" key="3">
    <source>
        <dbReference type="Proteomes" id="UP000689195"/>
    </source>
</evidence>
<dbReference type="EMBL" id="CAJJDO010000062">
    <property type="protein sequence ID" value="CAD8174941.1"/>
    <property type="molecule type" value="Genomic_DNA"/>
</dbReference>
<comment type="caution">
    <text evidence="2">The sequence shown here is derived from an EMBL/GenBank/DDBJ whole genome shotgun (WGS) entry which is preliminary data.</text>
</comment>
<dbReference type="PANTHER" id="PTHR31398">
    <property type="entry name" value="MEIOTIC NUCLEAR DIVISION PROTEIN 1 HOMOLOG"/>
    <property type="match status" value="1"/>
</dbReference>
<keyword evidence="1" id="KW-1133">Transmembrane helix</keyword>
<keyword evidence="1" id="KW-0812">Transmembrane</keyword>
<sequence>MFINFQKKAIKGLKKVDIFSQPVQLLIKQEEGHKTLFGACLTLALISFFLYLLIINLYALGQRKNPTSLTTEVFHAQPEYFKFNEQNFTLTFAIQSPDYATYLDESVYVVDAKITTKNTKIVNNKKIDEWTSQDLPITSCTQDLIRQIELQEYFSHLNLPTNYCIDWDKIKDLNLEGTFDAENYSFIQLQFKMCNNQTKKSKECRSRDEIKKQLEQNYFSLQMSSYVIDVKNEQKPYISKGEDIFTTISSKIFKEISFYMQPITVFTDLGLVTEDYQVQKSLRYKRHTEMIDLNESDLIMNVIIRLDQIEQQYYRNYTKIQIILSQMGGLWQVFFTIAFLIQKPINMLSYYVRILNSLFQFEQEKKKKVTIEMDEEQNANAQQYELMNGKQFQVSKEQASVIENQNRAFQRLQSIKTKKKQIEVIESMALDAQSKEEARQQLIKAISFSIKQYFQSISKKLRMKWTDYLYFISCFVKSDNYKSLQIEYSVQKIIKQMDILYIMKKLQEIDKLKMILLTESQIKVFDYLQKPTIPLNPNSKQFNISQNYYSILKPIKSDFQRAEDAQNAFKEIVENIENPINVKLINSIDKSIVDLLKIRKNTLKLISIDDDSINEEGQEKNIVLKMNIRKKPSSLINCKNNVKLQQL</sequence>
<reference evidence="2" key="1">
    <citation type="submission" date="2021-01" db="EMBL/GenBank/DDBJ databases">
        <authorList>
            <consortium name="Genoscope - CEA"/>
            <person name="William W."/>
        </authorList>
    </citation>
    <scope>NUCLEOTIDE SEQUENCE</scope>
</reference>
<dbReference type="PANTHER" id="PTHR31398:SF0">
    <property type="entry name" value="MEIOTIC NUCLEAR DIVISION PROTEIN 1 HOMOLOG"/>
    <property type="match status" value="1"/>
</dbReference>
<evidence type="ECO:0008006" key="4">
    <source>
        <dbReference type="Google" id="ProtNLM"/>
    </source>
</evidence>
<evidence type="ECO:0000256" key="1">
    <source>
        <dbReference type="SAM" id="Phobius"/>
    </source>
</evidence>
<dbReference type="Proteomes" id="UP000689195">
    <property type="component" value="Unassembled WGS sequence"/>
</dbReference>
<gene>
    <name evidence="2" type="ORF">PPENT_87.1.T0620073</name>
</gene>
<dbReference type="GO" id="GO:0007131">
    <property type="term" value="P:reciprocal meiotic recombination"/>
    <property type="evidence" value="ECO:0007669"/>
    <property type="project" value="TreeGrafter"/>
</dbReference>
<evidence type="ECO:0000313" key="2">
    <source>
        <dbReference type="EMBL" id="CAD8174941.1"/>
    </source>
</evidence>